<dbReference type="InterPro" id="IPR008844">
    <property type="entry name" value="Spore_GerAC-like"/>
</dbReference>
<keyword evidence="12" id="KW-1185">Reference proteome</keyword>
<keyword evidence="6" id="KW-0564">Palmitate</keyword>
<keyword evidence="7" id="KW-0449">Lipoprotein</keyword>
<dbReference type="NCBIfam" id="TIGR02887">
    <property type="entry name" value="spore_ger_x_C"/>
    <property type="match status" value="1"/>
</dbReference>
<dbReference type="AlphaFoldDB" id="A0A917NFF0"/>
<feature type="signal peptide" evidence="8">
    <location>
        <begin position="1"/>
        <end position="16"/>
    </location>
</feature>
<feature type="chain" id="PRO_5038821867" description="Ger(X)C family germination protein" evidence="8">
    <location>
        <begin position="17"/>
        <end position="422"/>
    </location>
</feature>
<gene>
    <name evidence="11" type="ORF">GCM10010885_03300</name>
</gene>
<evidence type="ECO:0000256" key="3">
    <source>
        <dbReference type="ARBA" id="ARBA00022544"/>
    </source>
</evidence>
<protein>
    <recommendedName>
        <fullName evidence="13">Ger(X)C family germination protein</fullName>
    </recommendedName>
</protein>
<feature type="domain" description="Spore germination protein N-terminal" evidence="10">
    <location>
        <begin position="24"/>
        <end position="207"/>
    </location>
</feature>
<comment type="subcellular location">
    <subcellularLocation>
        <location evidence="1">Membrane</location>
        <topology evidence="1">Lipid-anchor</topology>
    </subcellularLocation>
</comment>
<keyword evidence="3" id="KW-0309">Germination</keyword>
<dbReference type="InterPro" id="IPR046953">
    <property type="entry name" value="Spore_GerAC-like_C"/>
</dbReference>
<evidence type="ECO:0000256" key="4">
    <source>
        <dbReference type="ARBA" id="ARBA00022729"/>
    </source>
</evidence>
<evidence type="ECO:0000256" key="6">
    <source>
        <dbReference type="ARBA" id="ARBA00023139"/>
    </source>
</evidence>
<evidence type="ECO:0000313" key="12">
    <source>
        <dbReference type="Proteomes" id="UP000637695"/>
    </source>
</evidence>
<dbReference type="EMBL" id="BMOY01000003">
    <property type="protein sequence ID" value="GGI97058.1"/>
    <property type="molecule type" value="Genomic_DNA"/>
</dbReference>
<dbReference type="InterPro" id="IPR038501">
    <property type="entry name" value="Spore_GerAC_C_sf"/>
</dbReference>
<dbReference type="GO" id="GO:0009847">
    <property type="term" value="P:spore germination"/>
    <property type="evidence" value="ECO:0007669"/>
    <property type="project" value="InterPro"/>
</dbReference>
<dbReference type="RefSeq" id="WP_188880769.1">
    <property type="nucleotide sequence ID" value="NZ_BMOY01000003.1"/>
</dbReference>
<dbReference type="GO" id="GO:0016020">
    <property type="term" value="C:membrane"/>
    <property type="evidence" value="ECO:0007669"/>
    <property type="project" value="UniProtKB-SubCell"/>
</dbReference>
<proteinExistence type="inferred from homology"/>
<evidence type="ECO:0000256" key="7">
    <source>
        <dbReference type="ARBA" id="ARBA00023288"/>
    </source>
</evidence>
<dbReference type="PANTHER" id="PTHR35789">
    <property type="entry name" value="SPORE GERMINATION PROTEIN B3"/>
    <property type="match status" value="1"/>
</dbReference>
<comment type="similarity">
    <text evidence="2">Belongs to the GerABKC lipoprotein family.</text>
</comment>
<keyword evidence="4 8" id="KW-0732">Signal</keyword>
<comment type="caution">
    <text evidence="11">The sequence shown here is derived from an EMBL/GenBank/DDBJ whole genome shotgun (WGS) entry which is preliminary data.</text>
</comment>
<accession>A0A917NFF0</accession>
<evidence type="ECO:0000256" key="8">
    <source>
        <dbReference type="SAM" id="SignalP"/>
    </source>
</evidence>
<dbReference type="Proteomes" id="UP000637695">
    <property type="component" value="Unassembled WGS sequence"/>
</dbReference>
<evidence type="ECO:0000256" key="5">
    <source>
        <dbReference type="ARBA" id="ARBA00023136"/>
    </source>
</evidence>
<dbReference type="PANTHER" id="PTHR35789:SF1">
    <property type="entry name" value="SPORE GERMINATION PROTEIN B3"/>
    <property type="match status" value="1"/>
</dbReference>
<reference evidence="11" key="1">
    <citation type="journal article" date="2014" name="Int. J. Syst. Evol. Microbiol.">
        <title>Complete genome sequence of Corynebacterium casei LMG S-19264T (=DSM 44701T), isolated from a smear-ripened cheese.</title>
        <authorList>
            <consortium name="US DOE Joint Genome Institute (JGI-PGF)"/>
            <person name="Walter F."/>
            <person name="Albersmeier A."/>
            <person name="Kalinowski J."/>
            <person name="Ruckert C."/>
        </authorList>
    </citation>
    <scope>NUCLEOTIDE SEQUENCE</scope>
    <source>
        <strain evidence="11">JCM 18487</strain>
    </source>
</reference>
<evidence type="ECO:0000313" key="11">
    <source>
        <dbReference type="EMBL" id="GGI97058.1"/>
    </source>
</evidence>
<evidence type="ECO:0000259" key="10">
    <source>
        <dbReference type="Pfam" id="PF25198"/>
    </source>
</evidence>
<evidence type="ECO:0000256" key="1">
    <source>
        <dbReference type="ARBA" id="ARBA00004635"/>
    </source>
</evidence>
<reference evidence="11" key="2">
    <citation type="submission" date="2020-09" db="EMBL/GenBank/DDBJ databases">
        <authorList>
            <person name="Sun Q."/>
            <person name="Ohkuma M."/>
        </authorList>
    </citation>
    <scope>NUCLEOTIDE SEQUENCE</scope>
    <source>
        <strain evidence="11">JCM 18487</strain>
    </source>
</reference>
<feature type="domain" description="Spore germination GerAC-like C-terminal" evidence="9">
    <location>
        <begin position="247"/>
        <end position="412"/>
    </location>
</feature>
<dbReference type="Pfam" id="PF25198">
    <property type="entry name" value="Spore_GerAC_N"/>
    <property type="match status" value="1"/>
</dbReference>
<evidence type="ECO:0008006" key="13">
    <source>
        <dbReference type="Google" id="ProtNLM"/>
    </source>
</evidence>
<dbReference type="InterPro" id="IPR057336">
    <property type="entry name" value="GerAC_N"/>
</dbReference>
<evidence type="ECO:0000256" key="2">
    <source>
        <dbReference type="ARBA" id="ARBA00007886"/>
    </source>
</evidence>
<keyword evidence="5" id="KW-0472">Membrane</keyword>
<dbReference type="Gene3D" id="3.30.300.210">
    <property type="entry name" value="Nutrient germinant receptor protein C, domain 3"/>
    <property type="match status" value="1"/>
</dbReference>
<sequence>MMRCRFAAWAAAACLAALCTGCFDRKELEQQAFVTSLGIDEAPQGQVDCTLRIALPQSNNGGTGGGGGGGAGGKEPLAGSGPVTYRARSVIEALNLANTSIERTLSLSHLTDVRFGASLAQRGIARHLRPLLRFREFRRTIYVFISRTTAREEMQAETPVVEKTPTRVADDIDLLSKYNGLMVEMARLHDFTNALDAGHEGALLPLFAVNREVAADPAGKQGVQADRTSYVAGHVARAGGNPVEWAGAAVFRGDKMVGYLDGRETTLLRLLRGTIKHAKFELADPLAHRGLLSLSLNREHRPRYHVRLGQPLVMVIDVPLEADLLNMDAGYNLQGPRQLARLDASLSREVSQEMRRVVEKLFRQYGVDPIPVARAARSQFATHAAFAAYPWEARLRDAQVTVRADVHVRRFGVQIAQAESRV</sequence>
<organism evidence="11 12">
    <name type="scientific">Alicyclobacillus cellulosilyticus</name>
    <dbReference type="NCBI Taxonomy" id="1003997"/>
    <lineage>
        <taxon>Bacteria</taxon>
        <taxon>Bacillati</taxon>
        <taxon>Bacillota</taxon>
        <taxon>Bacilli</taxon>
        <taxon>Bacillales</taxon>
        <taxon>Alicyclobacillaceae</taxon>
        <taxon>Alicyclobacillus</taxon>
    </lineage>
</organism>
<name>A0A917NFF0_9BACL</name>
<dbReference type="Pfam" id="PF05504">
    <property type="entry name" value="Spore_GerAC"/>
    <property type="match status" value="1"/>
</dbReference>
<evidence type="ECO:0000259" key="9">
    <source>
        <dbReference type="Pfam" id="PF05504"/>
    </source>
</evidence>